<dbReference type="EMBL" id="CM002803">
    <property type="protein sequence ID" value="KEI65764.1"/>
    <property type="molecule type" value="Genomic_DNA"/>
</dbReference>
<dbReference type="AlphaFoldDB" id="A0A073CBR7"/>
<reference evidence="1 2" key="1">
    <citation type="journal article" date="2014" name="Appl. Environ. Microbiol.">
        <title>Elucidation of insertion elements encoded on plasmids and in vitro construction of shuttle vectors from the toxic cyanobacterium Planktothrix.</title>
        <authorList>
            <person name="Christiansen G."/>
            <person name="Goesmann A."/>
            <person name="Kurmayer R."/>
        </authorList>
    </citation>
    <scope>NUCLEOTIDE SEQUENCE [LARGE SCALE GENOMIC DNA]</scope>
    <source>
        <strain evidence="1 2">NIVA-CYA 126/8</strain>
    </source>
</reference>
<dbReference type="HOGENOM" id="CLU_137426_0_0_3"/>
<protein>
    <submittedName>
        <fullName evidence="1">Uncharacterized protein</fullName>
    </submittedName>
</protein>
<sequence length="129" mass="14935">MEYLYYLANTSLTLRVIDFLCSNHSFPVQFITVIHQIDGWIVKVKMCQYLTPQEHGDFRAFMQELGIPYEPDMRILMALWGLETGQSPLSVMRRYQVAVVSHGIPNREDVESFRTQFVRGLGYCPEALA</sequence>
<gene>
    <name evidence="1" type="ORF">A19Y_0577</name>
</gene>
<name>A0A073CBR7_PLAA1</name>
<dbReference type="PATRIC" id="fig|388467.6.peg.524"/>
<dbReference type="Proteomes" id="UP000027395">
    <property type="component" value="Chromosome"/>
</dbReference>
<dbReference type="RefSeq" id="WP_026797722.1">
    <property type="nucleotide sequence ID" value="NZ_CM002803.1"/>
</dbReference>
<dbReference type="GeneID" id="77286844"/>
<evidence type="ECO:0000313" key="1">
    <source>
        <dbReference type="EMBL" id="KEI65764.1"/>
    </source>
</evidence>
<dbReference type="eggNOG" id="ENOG50300H4">
    <property type="taxonomic scope" value="Bacteria"/>
</dbReference>
<dbReference type="STRING" id="388467.A19Y_0577"/>
<organism evidence="1 2">
    <name type="scientific">Planktothrix agardhii (strain NIVA-CYA 126/8)</name>
    <dbReference type="NCBI Taxonomy" id="388467"/>
    <lineage>
        <taxon>Bacteria</taxon>
        <taxon>Bacillati</taxon>
        <taxon>Cyanobacteriota</taxon>
        <taxon>Cyanophyceae</taxon>
        <taxon>Oscillatoriophycideae</taxon>
        <taxon>Oscillatoriales</taxon>
        <taxon>Microcoleaceae</taxon>
        <taxon>Planktothrix</taxon>
    </lineage>
</organism>
<evidence type="ECO:0000313" key="2">
    <source>
        <dbReference type="Proteomes" id="UP000027395"/>
    </source>
</evidence>
<proteinExistence type="predicted"/>
<accession>A0A073CBR7</accession>
<keyword evidence="2" id="KW-1185">Reference proteome</keyword>